<organism evidence="2 3">
    <name type="scientific">Phytophthora megakarya</name>
    <dbReference type="NCBI Taxonomy" id="4795"/>
    <lineage>
        <taxon>Eukaryota</taxon>
        <taxon>Sar</taxon>
        <taxon>Stramenopiles</taxon>
        <taxon>Oomycota</taxon>
        <taxon>Peronosporomycetes</taxon>
        <taxon>Peronosporales</taxon>
        <taxon>Peronosporaceae</taxon>
        <taxon>Phytophthora</taxon>
    </lineage>
</organism>
<dbReference type="Proteomes" id="UP000198211">
    <property type="component" value="Unassembled WGS sequence"/>
</dbReference>
<feature type="compositionally biased region" description="Basic residues" evidence="1">
    <location>
        <begin position="107"/>
        <end position="116"/>
    </location>
</feature>
<dbReference type="AlphaFoldDB" id="A0A225UJK9"/>
<keyword evidence="3" id="KW-1185">Reference proteome</keyword>
<evidence type="ECO:0000256" key="1">
    <source>
        <dbReference type="SAM" id="MobiDB-lite"/>
    </source>
</evidence>
<dbReference type="OrthoDB" id="413122at2759"/>
<evidence type="ECO:0000313" key="2">
    <source>
        <dbReference type="EMBL" id="OWY93120.1"/>
    </source>
</evidence>
<protein>
    <submittedName>
        <fullName evidence="2">Uncharacterized protein</fullName>
    </submittedName>
</protein>
<proteinExistence type="predicted"/>
<dbReference type="EMBL" id="NBNE01016675">
    <property type="protein sequence ID" value="OWY93120.1"/>
    <property type="molecule type" value="Genomic_DNA"/>
</dbReference>
<comment type="caution">
    <text evidence="2">The sequence shown here is derived from an EMBL/GenBank/DDBJ whole genome shotgun (WGS) entry which is preliminary data.</text>
</comment>
<gene>
    <name evidence="2" type="ORF">PHMEG_00037601</name>
</gene>
<sequence length="194" mass="22075">MYRPPRGPKATKFVHVWVGPMKILDEVGYENFLVEREDGEIKEQFIAHVLFLVTYNYPTELLRKVADDTDDIVVHLADEDQVDARVGVAPARTAAGTTTISGTTTARGHRTKRRRTPVVSENATSRPDTRLVELRRLRRRNAAGHYVLEYELAPVHNYQYGSDDYEDRRWLSVAEYDAVFDAGKVVEDLRGDGV</sequence>
<evidence type="ECO:0000313" key="3">
    <source>
        <dbReference type="Proteomes" id="UP000198211"/>
    </source>
</evidence>
<feature type="region of interest" description="Disordered" evidence="1">
    <location>
        <begin position="101"/>
        <end position="126"/>
    </location>
</feature>
<reference evidence="3" key="1">
    <citation type="submission" date="2017-03" db="EMBL/GenBank/DDBJ databases">
        <title>Phytopthora megakarya and P. palmivora, two closely related causual agents of cacao black pod achieved similar genome size and gene model numbers by different mechanisms.</title>
        <authorList>
            <person name="Ali S."/>
            <person name="Shao J."/>
            <person name="Larry D.J."/>
            <person name="Kronmiller B."/>
            <person name="Shen D."/>
            <person name="Strem M.D."/>
            <person name="Melnick R.L."/>
            <person name="Guiltinan M.J."/>
            <person name="Tyler B.M."/>
            <person name="Meinhardt L.W."/>
            <person name="Bailey B.A."/>
        </authorList>
    </citation>
    <scope>NUCLEOTIDE SEQUENCE [LARGE SCALE GENOMIC DNA]</scope>
    <source>
        <strain evidence="3">zdho120</strain>
    </source>
</reference>
<accession>A0A225UJK9</accession>
<name>A0A225UJK9_9STRA</name>